<dbReference type="GO" id="GO:0000785">
    <property type="term" value="C:chromatin"/>
    <property type="evidence" value="ECO:0007669"/>
    <property type="project" value="TreeGrafter"/>
</dbReference>
<dbReference type="GO" id="GO:0003712">
    <property type="term" value="F:transcription coregulator activity"/>
    <property type="evidence" value="ECO:0007669"/>
    <property type="project" value="TreeGrafter"/>
</dbReference>
<dbReference type="GO" id="GO:0031490">
    <property type="term" value="F:chromatin DNA binding"/>
    <property type="evidence" value="ECO:0007669"/>
    <property type="project" value="TreeGrafter"/>
</dbReference>
<dbReference type="STRING" id="930990.A0A067M3A6"/>
<dbReference type="GO" id="GO:0000118">
    <property type="term" value="C:histone deacetylase complex"/>
    <property type="evidence" value="ECO:0007669"/>
    <property type="project" value="TreeGrafter"/>
</dbReference>
<accession>A0A067M3A6</accession>
<dbReference type="GO" id="GO:0032454">
    <property type="term" value="F:histone H3K9 demethylase activity"/>
    <property type="evidence" value="ECO:0007669"/>
    <property type="project" value="InterPro"/>
</dbReference>
<dbReference type="EMBL" id="KL198158">
    <property type="protein sequence ID" value="KDQ06066.1"/>
    <property type="molecule type" value="Genomic_DNA"/>
</dbReference>
<dbReference type="InParanoid" id="A0A067M3A6"/>
<name>A0A067M3A6_BOTB1</name>
<evidence type="ECO:0000256" key="1">
    <source>
        <dbReference type="ARBA" id="ARBA00004123"/>
    </source>
</evidence>
<gene>
    <name evidence="4" type="ORF">BOTBODRAFT_75091</name>
</gene>
<dbReference type="AlphaFoldDB" id="A0A067M3A6"/>
<organism evidence="4 5">
    <name type="scientific">Botryobasidium botryosum (strain FD-172 SS1)</name>
    <dbReference type="NCBI Taxonomy" id="930990"/>
    <lineage>
        <taxon>Eukaryota</taxon>
        <taxon>Fungi</taxon>
        <taxon>Dikarya</taxon>
        <taxon>Basidiomycota</taxon>
        <taxon>Agaricomycotina</taxon>
        <taxon>Agaricomycetes</taxon>
        <taxon>Cantharellales</taxon>
        <taxon>Botryobasidiaceae</taxon>
        <taxon>Botryobasidium</taxon>
    </lineage>
</organism>
<evidence type="ECO:0000256" key="2">
    <source>
        <dbReference type="ARBA" id="ARBA00022723"/>
    </source>
</evidence>
<evidence type="ECO:0000313" key="5">
    <source>
        <dbReference type="Proteomes" id="UP000027195"/>
    </source>
</evidence>
<dbReference type="GO" id="GO:0046872">
    <property type="term" value="F:metal ion binding"/>
    <property type="evidence" value="ECO:0007669"/>
    <property type="project" value="UniProtKB-KW"/>
</dbReference>
<dbReference type="PANTHER" id="PTHR12549:SF38">
    <property type="entry name" value="JMJC DOMAIN-CONTAINING HISTONE DEMETHYLASE 2, ISOFORM A"/>
    <property type="match status" value="1"/>
</dbReference>
<keyword evidence="2" id="KW-0479">Metal-binding</keyword>
<dbReference type="SUPFAM" id="SSF51197">
    <property type="entry name" value="Clavaminate synthase-like"/>
    <property type="match status" value="1"/>
</dbReference>
<dbReference type="InterPro" id="IPR045109">
    <property type="entry name" value="LSDs-like"/>
</dbReference>
<protein>
    <recommendedName>
        <fullName evidence="6">JmjC domain-containing protein</fullName>
    </recommendedName>
</protein>
<keyword evidence="5" id="KW-1185">Reference proteome</keyword>
<dbReference type="GO" id="GO:0006357">
    <property type="term" value="P:regulation of transcription by RNA polymerase II"/>
    <property type="evidence" value="ECO:0007669"/>
    <property type="project" value="TreeGrafter"/>
</dbReference>
<evidence type="ECO:0000256" key="3">
    <source>
        <dbReference type="ARBA" id="ARBA00023242"/>
    </source>
</evidence>
<evidence type="ECO:0000313" key="4">
    <source>
        <dbReference type="EMBL" id="KDQ06066.1"/>
    </source>
</evidence>
<feature type="non-terminal residue" evidence="4">
    <location>
        <position position="1"/>
    </location>
</feature>
<comment type="subcellular location">
    <subcellularLocation>
        <location evidence="1">Nucleus</location>
    </subcellularLocation>
</comment>
<sequence length="231" mass="26114">DVLPTDPSGVPSLPIVYFKDEELTEEIFKLHWNTGQPMVVTGLLPKFQIEWTPQYFIDHYGMQECQIVDCETNEISDKTVSEFFSMFGVCGEDHTICKLKDWPPQADFKKAFPELYKDFSRAVPIPNYTRRDGVLNMAAHFPSNAVAPDIGPKMYNAFESDEGPGGQGSTWLHMDMADAVNIMLHSSRHVDGTVGTAAWDIFRAEDAGKIRQFLKVKFPTSKIHDPIHSQE</sequence>
<feature type="non-terminal residue" evidence="4">
    <location>
        <position position="231"/>
    </location>
</feature>
<reference evidence="5" key="1">
    <citation type="journal article" date="2014" name="Proc. Natl. Acad. Sci. U.S.A.">
        <title>Extensive sampling of basidiomycete genomes demonstrates inadequacy of the white-rot/brown-rot paradigm for wood decay fungi.</title>
        <authorList>
            <person name="Riley R."/>
            <person name="Salamov A.A."/>
            <person name="Brown D.W."/>
            <person name="Nagy L.G."/>
            <person name="Floudas D."/>
            <person name="Held B.W."/>
            <person name="Levasseur A."/>
            <person name="Lombard V."/>
            <person name="Morin E."/>
            <person name="Otillar R."/>
            <person name="Lindquist E.A."/>
            <person name="Sun H."/>
            <person name="LaButti K.M."/>
            <person name="Schmutz J."/>
            <person name="Jabbour D."/>
            <person name="Luo H."/>
            <person name="Baker S.E."/>
            <person name="Pisabarro A.G."/>
            <person name="Walton J.D."/>
            <person name="Blanchette R.A."/>
            <person name="Henrissat B."/>
            <person name="Martin F."/>
            <person name="Cullen D."/>
            <person name="Hibbett D.S."/>
            <person name="Grigoriev I.V."/>
        </authorList>
    </citation>
    <scope>NUCLEOTIDE SEQUENCE [LARGE SCALE GENOMIC DNA]</scope>
    <source>
        <strain evidence="5">FD-172 SS1</strain>
    </source>
</reference>
<keyword evidence="3" id="KW-0539">Nucleus</keyword>
<dbReference type="PANTHER" id="PTHR12549">
    <property type="entry name" value="JMJC DOMAIN-CONTAINING HISTONE DEMETHYLATION PROTEIN"/>
    <property type="match status" value="1"/>
</dbReference>
<proteinExistence type="predicted"/>
<dbReference type="Gene3D" id="2.60.120.650">
    <property type="entry name" value="Cupin"/>
    <property type="match status" value="1"/>
</dbReference>
<dbReference type="HOGENOM" id="CLU_067901_1_0_1"/>
<evidence type="ECO:0008006" key="6">
    <source>
        <dbReference type="Google" id="ProtNLM"/>
    </source>
</evidence>
<dbReference type="OrthoDB" id="1667110at2759"/>
<dbReference type="Proteomes" id="UP000027195">
    <property type="component" value="Unassembled WGS sequence"/>
</dbReference>